<dbReference type="Proteomes" id="UP000837857">
    <property type="component" value="Chromosome 16"/>
</dbReference>
<protein>
    <submittedName>
        <fullName evidence="2">Uncharacterized protein</fullName>
    </submittedName>
</protein>
<gene>
    <name evidence="2" type="ORF">IPOD504_LOCUS5130</name>
</gene>
<evidence type="ECO:0000313" key="3">
    <source>
        <dbReference type="Proteomes" id="UP000837857"/>
    </source>
</evidence>
<feature type="region of interest" description="Disordered" evidence="1">
    <location>
        <begin position="1"/>
        <end position="50"/>
    </location>
</feature>
<name>A0ABN8I3V4_9NEOP</name>
<evidence type="ECO:0000313" key="2">
    <source>
        <dbReference type="EMBL" id="CAH2045560.1"/>
    </source>
</evidence>
<sequence length="76" mass="8472">MVPPAKVARAGPRRVRGFRKPPPGSDSLRSVASLPTPPHRHPAHRAPDLRPSELHPWLAARCRAHLDANDSDRMIY</sequence>
<accession>A0ABN8I3V4</accession>
<organism evidence="2 3">
    <name type="scientific">Iphiclides podalirius</name>
    <name type="common">scarce swallowtail</name>
    <dbReference type="NCBI Taxonomy" id="110791"/>
    <lineage>
        <taxon>Eukaryota</taxon>
        <taxon>Metazoa</taxon>
        <taxon>Ecdysozoa</taxon>
        <taxon>Arthropoda</taxon>
        <taxon>Hexapoda</taxon>
        <taxon>Insecta</taxon>
        <taxon>Pterygota</taxon>
        <taxon>Neoptera</taxon>
        <taxon>Endopterygota</taxon>
        <taxon>Lepidoptera</taxon>
        <taxon>Glossata</taxon>
        <taxon>Ditrysia</taxon>
        <taxon>Papilionoidea</taxon>
        <taxon>Papilionidae</taxon>
        <taxon>Papilioninae</taxon>
        <taxon>Iphiclides</taxon>
    </lineage>
</organism>
<proteinExistence type="predicted"/>
<keyword evidence="3" id="KW-1185">Reference proteome</keyword>
<dbReference type="EMBL" id="OW152828">
    <property type="protein sequence ID" value="CAH2045560.1"/>
    <property type="molecule type" value="Genomic_DNA"/>
</dbReference>
<evidence type="ECO:0000256" key="1">
    <source>
        <dbReference type="SAM" id="MobiDB-lite"/>
    </source>
</evidence>
<feature type="non-terminal residue" evidence="2">
    <location>
        <position position="1"/>
    </location>
</feature>
<reference evidence="2" key="1">
    <citation type="submission" date="2022-03" db="EMBL/GenBank/DDBJ databases">
        <authorList>
            <person name="Martin H S."/>
        </authorList>
    </citation>
    <scope>NUCLEOTIDE SEQUENCE</scope>
</reference>